<accession>A0A8S5UG89</accession>
<name>A0A8S5UG89_9CAUD</name>
<organism evidence="2">
    <name type="scientific">Myoviridae sp. ctshb19</name>
    <dbReference type="NCBI Taxonomy" id="2825194"/>
    <lineage>
        <taxon>Viruses</taxon>
        <taxon>Duplodnaviria</taxon>
        <taxon>Heunggongvirae</taxon>
        <taxon>Uroviricota</taxon>
        <taxon>Caudoviricetes</taxon>
    </lineage>
</organism>
<evidence type="ECO:0000313" key="2">
    <source>
        <dbReference type="EMBL" id="DAF93503.1"/>
    </source>
</evidence>
<feature type="region of interest" description="Disordered" evidence="1">
    <location>
        <begin position="13"/>
        <end position="35"/>
    </location>
</feature>
<sequence>MKDEDLLDAMIRQESTDGSGFEPDPEFNRKAPCFHQSHRPPTGMVIPIGQRYRHVCPGCKEVTYIKSHRMTC</sequence>
<reference evidence="2" key="1">
    <citation type="journal article" date="2021" name="Proc. Natl. Acad. Sci. U.S.A.">
        <title>A Catalog of Tens of Thousands of Viruses from Human Metagenomes Reveals Hidden Associations with Chronic Diseases.</title>
        <authorList>
            <person name="Tisza M.J."/>
            <person name="Buck C.B."/>
        </authorList>
    </citation>
    <scope>NUCLEOTIDE SEQUENCE</scope>
    <source>
        <strain evidence="2">Ctshb19</strain>
    </source>
</reference>
<evidence type="ECO:0000256" key="1">
    <source>
        <dbReference type="SAM" id="MobiDB-lite"/>
    </source>
</evidence>
<proteinExistence type="predicted"/>
<dbReference type="EMBL" id="BK016086">
    <property type="protein sequence ID" value="DAF93503.1"/>
    <property type="molecule type" value="Genomic_DNA"/>
</dbReference>
<protein>
    <submittedName>
        <fullName evidence="2">Uncharacterized protein</fullName>
    </submittedName>
</protein>